<gene>
    <name evidence="2" type="ORF">E0I61_10090</name>
</gene>
<keyword evidence="3" id="KW-1185">Reference proteome</keyword>
<feature type="signal peptide" evidence="1">
    <location>
        <begin position="1"/>
        <end position="26"/>
    </location>
</feature>
<comment type="caution">
    <text evidence="2">The sequence shown here is derived from an EMBL/GenBank/DDBJ whole genome shotgun (WGS) entry which is preliminary data.</text>
</comment>
<dbReference type="RefSeq" id="WP_131994871.1">
    <property type="nucleotide sequence ID" value="NZ_SMLH01000005.1"/>
</dbReference>
<reference evidence="2 3" key="1">
    <citation type="submission" date="2019-03" db="EMBL/GenBank/DDBJ databases">
        <title>Novel species of Flavobacterium.</title>
        <authorList>
            <person name="Liu Q."/>
            <person name="Xin Y.-H."/>
        </authorList>
    </citation>
    <scope>NUCLEOTIDE SEQUENCE [LARGE SCALE GENOMIC DNA]</scope>
    <source>
        <strain evidence="2 3">LB2P22</strain>
    </source>
</reference>
<proteinExistence type="predicted"/>
<protein>
    <submittedName>
        <fullName evidence="2">Uncharacterized protein</fullName>
    </submittedName>
</protein>
<evidence type="ECO:0000313" key="3">
    <source>
        <dbReference type="Proteomes" id="UP000294685"/>
    </source>
</evidence>
<dbReference type="Proteomes" id="UP000294685">
    <property type="component" value="Unassembled WGS sequence"/>
</dbReference>
<evidence type="ECO:0000256" key="1">
    <source>
        <dbReference type="SAM" id="SignalP"/>
    </source>
</evidence>
<organism evidence="2 3">
    <name type="scientific">Flavobacterium ranwuense</name>
    <dbReference type="NCBI Taxonomy" id="2541725"/>
    <lineage>
        <taxon>Bacteria</taxon>
        <taxon>Pseudomonadati</taxon>
        <taxon>Bacteroidota</taxon>
        <taxon>Flavobacteriia</taxon>
        <taxon>Flavobacteriales</taxon>
        <taxon>Flavobacteriaceae</taxon>
        <taxon>Flavobacterium</taxon>
    </lineage>
</organism>
<evidence type="ECO:0000313" key="2">
    <source>
        <dbReference type="EMBL" id="TDE28736.1"/>
    </source>
</evidence>
<accession>A0ABY2DSN3</accession>
<name>A0ABY2DSN3_9FLAO</name>
<dbReference type="EMBL" id="SMLH01000005">
    <property type="protein sequence ID" value="TDE28736.1"/>
    <property type="molecule type" value="Genomic_DNA"/>
</dbReference>
<feature type="chain" id="PRO_5046799623" evidence="1">
    <location>
        <begin position="27"/>
        <end position="172"/>
    </location>
</feature>
<sequence>MKNSKNKKKYWFLVIFFCIVNTASYAQINFEDRNLAILEKVAFTTSYKTIKGFMKENNYSFQEENENEIELPNDAFLEVVYLEFKGPIGNTIAACYDKKDKALIGVFNQIAAINTVFCEIQLKDENFKIIDESEDGKLWSKSSYKYQIGTDGSDEKIHRLMFISPIHPDYIK</sequence>
<keyword evidence="1" id="KW-0732">Signal</keyword>